<keyword evidence="1" id="KW-1133">Transmembrane helix</keyword>
<reference evidence="2" key="5">
    <citation type="journal article" date="2021" name="G3 (Bethesda)">
        <title>Aegilops tauschii genome assembly Aet v5.0 features greater sequence contiguity and improved annotation.</title>
        <authorList>
            <person name="Wang L."/>
            <person name="Zhu T."/>
            <person name="Rodriguez J.C."/>
            <person name="Deal K.R."/>
            <person name="Dubcovsky J."/>
            <person name="McGuire P.E."/>
            <person name="Lux T."/>
            <person name="Spannagl M."/>
            <person name="Mayer K.F.X."/>
            <person name="Baldrich P."/>
            <person name="Meyers B.C."/>
            <person name="Huo N."/>
            <person name="Gu Y.Q."/>
            <person name="Zhou H."/>
            <person name="Devos K.M."/>
            <person name="Bennetzen J.L."/>
            <person name="Unver T."/>
            <person name="Budak H."/>
            <person name="Gulick P.J."/>
            <person name="Galiba G."/>
            <person name="Kalapos B."/>
            <person name="Nelson D.R."/>
            <person name="Li P."/>
            <person name="You F.M."/>
            <person name="Luo M.C."/>
            <person name="Dvorak J."/>
        </authorList>
    </citation>
    <scope>NUCLEOTIDE SEQUENCE [LARGE SCALE GENOMIC DNA]</scope>
    <source>
        <strain evidence="2">cv. AL8/78</strain>
    </source>
</reference>
<keyword evidence="1" id="KW-0812">Transmembrane</keyword>
<feature type="transmembrane region" description="Helical" evidence="1">
    <location>
        <begin position="17"/>
        <end position="35"/>
    </location>
</feature>
<reference evidence="2" key="3">
    <citation type="journal article" date="2017" name="Nature">
        <title>Genome sequence of the progenitor of the wheat D genome Aegilops tauschii.</title>
        <authorList>
            <person name="Luo M.C."/>
            <person name="Gu Y.Q."/>
            <person name="Puiu D."/>
            <person name="Wang H."/>
            <person name="Twardziok S.O."/>
            <person name="Deal K.R."/>
            <person name="Huo N."/>
            <person name="Zhu T."/>
            <person name="Wang L."/>
            <person name="Wang Y."/>
            <person name="McGuire P.E."/>
            <person name="Liu S."/>
            <person name="Long H."/>
            <person name="Ramasamy R.K."/>
            <person name="Rodriguez J.C."/>
            <person name="Van S.L."/>
            <person name="Yuan L."/>
            <person name="Wang Z."/>
            <person name="Xia Z."/>
            <person name="Xiao L."/>
            <person name="Anderson O.D."/>
            <person name="Ouyang S."/>
            <person name="Liang Y."/>
            <person name="Zimin A.V."/>
            <person name="Pertea G."/>
            <person name="Qi P."/>
            <person name="Bennetzen J.L."/>
            <person name="Dai X."/>
            <person name="Dawson M.W."/>
            <person name="Muller H.G."/>
            <person name="Kugler K."/>
            <person name="Rivarola-Duarte L."/>
            <person name="Spannagl M."/>
            <person name="Mayer K.F.X."/>
            <person name="Lu F.H."/>
            <person name="Bevan M.W."/>
            <person name="Leroy P."/>
            <person name="Li P."/>
            <person name="You F.M."/>
            <person name="Sun Q."/>
            <person name="Liu Z."/>
            <person name="Lyons E."/>
            <person name="Wicker T."/>
            <person name="Salzberg S.L."/>
            <person name="Devos K.M."/>
            <person name="Dvorak J."/>
        </authorList>
    </citation>
    <scope>NUCLEOTIDE SEQUENCE [LARGE SCALE GENOMIC DNA]</scope>
    <source>
        <strain evidence="2">cv. AL8/78</strain>
    </source>
</reference>
<protein>
    <submittedName>
        <fullName evidence="2">Uncharacterized protein</fullName>
    </submittedName>
</protein>
<dbReference type="EnsemblPlants" id="AET2Gv20518100.27">
    <property type="protein sequence ID" value="AET2Gv20518100.27"/>
    <property type="gene ID" value="AET2Gv20518100"/>
</dbReference>
<reference evidence="3" key="2">
    <citation type="journal article" date="2017" name="Nat. Plants">
        <title>The Aegilops tauschii genome reveals multiple impacts of transposons.</title>
        <authorList>
            <person name="Zhao G."/>
            <person name="Zou C."/>
            <person name="Li K."/>
            <person name="Wang K."/>
            <person name="Li T."/>
            <person name="Gao L."/>
            <person name="Zhang X."/>
            <person name="Wang H."/>
            <person name="Yang Z."/>
            <person name="Liu X."/>
            <person name="Jiang W."/>
            <person name="Mao L."/>
            <person name="Kong X."/>
            <person name="Jiao Y."/>
            <person name="Jia J."/>
        </authorList>
    </citation>
    <scope>NUCLEOTIDE SEQUENCE [LARGE SCALE GENOMIC DNA]</scope>
    <source>
        <strain evidence="3">cv. AL8/78</strain>
    </source>
</reference>
<keyword evidence="1" id="KW-0472">Membrane</keyword>
<evidence type="ECO:0000256" key="1">
    <source>
        <dbReference type="SAM" id="Phobius"/>
    </source>
</evidence>
<name>A0A453BIF2_AEGTS</name>
<reference evidence="2" key="4">
    <citation type="submission" date="2019-03" db="UniProtKB">
        <authorList>
            <consortium name="EnsemblPlants"/>
        </authorList>
    </citation>
    <scope>IDENTIFICATION</scope>
</reference>
<reference evidence="3" key="1">
    <citation type="journal article" date="2014" name="Science">
        <title>Ancient hybridizations among the ancestral genomes of bread wheat.</title>
        <authorList>
            <consortium name="International Wheat Genome Sequencing Consortium,"/>
            <person name="Marcussen T."/>
            <person name="Sandve S.R."/>
            <person name="Heier L."/>
            <person name="Spannagl M."/>
            <person name="Pfeifer M."/>
            <person name="Jakobsen K.S."/>
            <person name="Wulff B.B."/>
            <person name="Steuernagel B."/>
            <person name="Mayer K.F."/>
            <person name="Olsen O.A."/>
        </authorList>
    </citation>
    <scope>NUCLEOTIDE SEQUENCE [LARGE SCALE GENOMIC DNA]</scope>
    <source>
        <strain evidence="3">cv. AL8/78</strain>
    </source>
</reference>
<accession>A0A453BIF2</accession>
<evidence type="ECO:0000313" key="2">
    <source>
        <dbReference type="EnsemblPlants" id="AET2Gv20518100.27"/>
    </source>
</evidence>
<dbReference type="AlphaFoldDB" id="A0A453BIF2"/>
<dbReference type="Gramene" id="AET2Gv20518100.27">
    <property type="protein sequence ID" value="AET2Gv20518100.27"/>
    <property type="gene ID" value="AET2Gv20518100"/>
</dbReference>
<organism evidence="2 3">
    <name type="scientific">Aegilops tauschii subsp. strangulata</name>
    <name type="common">Goatgrass</name>
    <dbReference type="NCBI Taxonomy" id="200361"/>
    <lineage>
        <taxon>Eukaryota</taxon>
        <taxon>Viridiplantae</taxon>
        <taxon>Streptophyta</taxon>
        <taxon>Embryophyta</taxon>
        <taxon>Tracheophyta</taxon>
        <taxon>Spermatophyta</taxon>
        <taxon>Magnoliopsida</taxon>
        <taxon>Liliopsida</taxon>
        <taxon>Poales</taxon>
        <taxon>Poaceae</taxon>
        <taxon>BOP clade</taxon>
        <taxon>Pooideae</taxon>
        <taxon>Triticodae</taxon>
        <taxon>Triticeae</taxon>
        <taxon>Triticinae</taxon>
        <taxon>Aegilops</taxon>
    </lineage>
</organism>
<dbReference type="Proteomes" id="UP000015105">
    <property type="component" value="Chromosome 2D"/>
</dbReference>
<keyword evidence="3" id="KW-1185">Reference proteome</keyword>
<sequence length="98" mass="11243">EEMKNYLSLWISAVDQMLNLGTMIVFLYAACLMTFSDASNIVESNYGFSVVDANSLEFVFNNAPEAAKWLKDNSELSLKEKYRSDRSTWVVSKFSRKH</sequence>
<evidence type="ECO:0000313" key="3">
    <source>
        <dbReference type="Proteomes" id="UP000015105"/>
    </source>
</evidence>
<proteinExistence type="predicted"/>